<evidence type="ECO:0000256" key="1">
    <source>
        <dbReference type="SAM" id="MobiDB-lite"/>
    </source>
</evidence>
<dbReference type="AlphaFoldDB" id="A0A9P6XC53"/>
<keyword evidence="3" id="KW-1185">Reference proteome</keyword>
<proteinExistence type="predicted"/>
<feature type="region of interest" description="Disordered" evidence="1">
    <location>
        <begin position="1"/>
        <end position="87"/>
    </location>
</feature>
<feature type="compositionally biased region" description="Basic residues" evidence="1">
    <location>
        <begin position="40"/>
        <end position="53"/>
    </location>
</feature>
<name>A0A9P6XC53_RHIOR</name>
<reference evidence="2" key="1">
    <citation type="journal article" date="2020" name="Microb. Genom.">
        <title>Genetic diversity of clinical and environmental Mucorales isolates obtained from an investigation of mucormycosis cases among solid organ transplant recipients.</title>
        <authorList>
            <person name="Nguyen M.H."/>
            <person name="Kaul D."/>
            <person name="Muto C."/>
            <person name="Cheng S.J."/>
            <person name="Richter R.A."/>
            <person name="Bruno V.M."/>
            <person name="Liu G."/>
            <person name="Beyhan S."/>
            <person name="Sundermann A.J."/>
            <person name="Mounaud S."/>
            <person name="Pasculle A.W."/>
            <person name="Nierman W.C."/>
            <person name="Driscoll E."/>
            <person name="Cumbie R."/>
            <person name="Clancy C.J."/>
            <person name="Dupont C.L."/>
        </authorList>
    </citation>
    <scope>NUCLEOTIDE SEQUENCE</scope>
    <source>
        <strain evidence="2">GL11</strain>
    </source>
</reference>
<feature type="compositionally biased region" description="Low complexity" evidence="1">
    <location>
        <begin position="20"/>
        <end position="31"/>
    </location>
</feature>
<protein>
    <submittedName>
        <fullName evidence="2">Uncharacterized protein</fullName>
    </submittedName>
</protein>
<organism evidence="2 3">
    <name type="scientific">Rhizopus oryzae</name>
    <name type="common">Mucormycosis agent</name>
    <name type="synonym">Rhizopus arrhizus var. delemar</name>
    <dbReference type="NCBI Taxonomy" id="64495"/>
    <lineage>
        <taxon>Eukaryota</taxon>
        <taxon>Fungi</taxon>
        <taxon>Fungi incertae sedis</taxon>
        <taxon>Mucoromycota</taxon>
        <taxon>Mucoromycotina</taxon>
        <taxon>Mucoromycetes</taxon>
        <taxon>Mucorales</taxon>
        <taxon>Mucorineae</taxon>
        <taxon>Rhizopodaceae</taxon>
        <taxon>Rhizopus</taxon>
    </lineage>
</organism>
<dbReference type="Proteomes" id="UP000716291">
    <property type="component" value="Unassembled WGS sequence"/>
</dbReference>
<comment type="caution">
    <text evidence="2">The sequence shown here is derived from an EMBL/GenBank/DDBJ whole genome shotgun (WGS) entry which is preliminary data.</text>
</comment>
<gene>
    <name evidence="2" type="ORF">G6F64_004620</name>
</gene>
<accession>A0A9P6XC53</accession>
<dbReference type="OrthoDB" id="2290212at2759"/>
<evidence type="ECO:0000313" key="2">
    <source>
        <dbReference type="EMBL" id="KAG1310354.1"/>
    </source>
</evidence>
<feature type="compositionally biased region" description="Polar residues" evidence="1">
    <location>
        <begin position="1"/>
        <end position="13"/>
    </location>
</feature>
<sequence length="87" mass="9740">MENTSPLRKNVNTVDDYESGMEASESSMAEENQIEPMGEKRKHHYVTKRKHNNPTKQSTAAFIKKDEIPTPSSGYEGDTEGPLNEGI</sequence>
<dbReference type="EMBL" id="JAANQT010000518">
    <property type="protein sequence ID" value="KAG1310354.1"/>
    <property type="molecule type" value="Genomic_DNA"/>
</dbReference>
<evidence type="ECO:0000313" key="3">
    <source>
        <dbReference type="Proteomes" id="UP000716291"/>
    </source>
</evidence>